<dbReference type="Proteomes" id="UP000186666">
    <property type="component" value="Unassembled WGS sequence"/>
</dbReference>
<evidence type="ECO:0000256" key="7">
    <source>
        <dbReference type="PROSITE-ProRule" id="PRU01091"/>
    </source>
</evidence>
<dbReference type="PROSITE" id="PS50110">
    <property type="entry name" value="RESPONSE_REGULATORY"/>
    <property type="match status" value="1"/>
</dbReference>
<protein>
    <submittedName>
        <fullName evidence="10">DNA-binding response regulator, OmpR family, contains REC and winged-helix (WHTH) domain</fullName>
    </submittedName>
</protein>
<comment type="caution">
    <text evidence="10">The sequence shown here is derived from an EMBL/GenBank/DDBJ whole genome shotgun (WGS) entry which is preliminary data.</text>
</comment>
<evidence type="ECO:0000256" key="5">
    <source>
        <dbReference type="ARBA" id="ARBA00023163"/>
    </source>
</evidence>
<keyword evidence="11" id="KW-1185">Reference proteome</keyword>
<dbReference type="GO" id="GO:0003677">
    <property type="term" value="F:DNA binding"/>
    <property type="evidence" value="ECO:0007669"/>
    <property type="project" value="UniProtKB-KW"/>
</dbReference>
<sequence>MSGTILLVEDEPSIGEMVVNYLEREGFSVVHAHDGEEALRKFTEGAFDLILLDLMIPKLSGMDFLRIIREKSLIPILIVSAKDGEVDKALGLGFGADDYIPKPFSMIELSARVKAALRRANYHMNVPVVPRTNIVEIHEIVLDMDNLTVSKNGQELKLTSKELQILKLLMTNPKKVFTKEHIYQSVWDEPYYGDENIINVHMRRLREKIEDIPSEPQYIKTLWGIGYRLGEF</sequence>
<evidence type="ECO:0000259" key="8">
    <source>
        <dbReference type="PROSITE" id="PS50110"/>
    </source>
</evidence>
<dbReference type="SUPFAM" id="SSF52172">
    <property type="entry name" value="CheY-like"/>
    <property type="match status" value="1"/>
</dbReference>
<dbReference type="PANTHER" id="PTHR48111">
    <property type="entry name" value="REGULATOR OF RPOS"/>
    <property type="match status" value="1"/>
</dbReference>
<keyword evidence="4 7" id="KW-0238">DNA-binding</keyword>
<dbReference type="SMART" id="SM00862">
    <property type="entry name" value="Trans_reg_C"/>
    <property type="match status" value="1"/>
</dbReference>
<evidence type="ECO:0000256" key="4">
    <source>
        <dbReference type="ARBA" id="ARBA00023125"/>
    </source>
</evidence>
<evidence type="ECO:0000256" key="2">
    <source>
        <dbReference type="ARBA" id="ARBA00023012"/>
    </source>
</evidence>
<dbReference type="Pfam" id="PF00072">
    <property type="entry name" value="Response_reg"/>
    <property type="match status" value="1"/>
</dbReference>
<evidence type="ECO:0000259" key="9">
    <source>
        <dbReference type="PROSITE" id="PS51755"/>
    </source>
</evidence>
<dbReference type="EMBL" id="FTNK01000003">
    <property type="protein sequence ID" value="SIQ64840.1"/>
    <property type="molecule type" value="Genomic_DNA"/>
</dbReference>
<proteinExistence type="predicted"/>
<dbReference type="Gene3D" id="6.10.250.690">
    <property type="match status" value="1"/>
</dbReference>
<dbReference type="PROSITE" id="PS51755">
    <property type="entry name" value="OMPR_PHOB"/>
    <property type="match status" value="1"/>
</dbReference>
<feature type="DNA-binding region" description="OmpR/PhoB-type" evidence="7">
    <location>
        <begin position="132"/>
        <end position="231"/>
    </location>
</feature>
<keyword evidence="2" id="KW-0902">Two-component regulatory system</keyword>
<dbReference type="InterPro" id="IPR001867">
    <property type="entry name" value="OmpR/PhoB-type_DNA-bd"/>
</dbReference>
<dbReference type="PANTHER" id="PTHR48111:SF26">
    <property type="entry name" value="STAGE 0 SPORULATION PROTEIN A HOMOLOG"/>
    <property type="match status" value="1"/>
</dbReference>
<evidence type="ECO:0000313" key="11">
    <source>
        <dbReference type="Proteomes" id="UP000186666"/>
    </source>
</evidence>
<dbReference type="SMART" id="SM00448">
    <property type="entry name" value="REC"/>
    <property type="match status" value="1"/>
</dbReference>
<dbReference type="Pfam" id="PF00486">
    <property type="entry name" value="Trans_reg_C"/>
    <property type="match status" value="1"/>
</dbReference>
<keyword evidence="5" id="KW-0804">Transcription</keyword>
<evidence type="ECO:0000256" key="3">
    <source>
        <dbReference type="ARBA" id="ARBA00023015"/>
    </source>
</evidence>
<accession>A0ABY1JRB2</accession>
<dbReference type="InterPro" id="IPR011006">
    <property type="entry name" value="CheY-like_superfamily"/>
</dbReference>
<feature type="modified residue" description="4-aspartylphosphate" evidence="6">
    <location>
        <position position="53"/>
    </location>
</feature>
<organism evidence="10 11">
    <name type="scientific">Paenibacillus macquariensis</name>
    <dbReference type="NCBI Taxonomy" id="948756"/>
    <lineage>
        <taxon>Bacteria</taxon>
        <taxon>Bacillati</taxon>
        <taxon>Bacillota</taxon>
        <taxon>Bacilli</taxon>
        <taxon>Bacillales</taxon>
        <taxon>Paenibacillaceae</taxon>
        <taxon>Paenibacillus</taxon>
    </lineage>
</organism>
<dbReference type="InterPro" id="IPR036388">
    <property type="entry name" value="WH-like_DNA-bd_sf"/>
</dbReference>
<feature type="domain" description="Response regulatory" evidence="8">
    <location>
        <begin position="4"/>
        <end position="117"/>
    </location>
</feature>
<evidence type="ECO:0000256" key="6">
    <source>
        <dbReference type="PROSITE-ProRule" id="PRU00169"/>
    </source>
</evidence>
<dbReference type="Gene3D" id="1.10.10.10">
    <property type="entry name" value="Winged helix-like DNA-binding domain superfamily/Winged helix DNA-binding domain"/>
    <property type="match status" value="1"/>
</dbReference>
<reference evidence="10 11" key="1">
    <citation type="submission" date="2017-01" db="EMBL/GenBank/DDBJ databases">
        <authorList>
            <person name="Varghese N."/>
            <person name="Submissions S."/>
        </authorList>
    </citation>
    <scope>NUCLEOTIDE SEQUENCE [LARGE SCALE GENOMIC DNA]</scope>
    <source>
        <strain evidence="10 11">ATCC 23464</strain>
    </source>
</reference>
<keyword evidence="1 6" id="KW-0597">Phosphoprotein</keyword>
<dbReference type="InterPro" id="IPR001789">
    <property type="entry name" value="Sig_transdc_resp-reg_receiver"/>
</dbReference>
<feature type="domain" description="OmpR/PhoB-type" evidence="9">
    <location>
        <begin position="132"/>
        <end position="231"/>
    </location>
</feature>
<dbReference type="CDD" id="cd17574">
    <property type="entry name" value="REC_OmpR"/>
    <property type="match status" value="1"/>
</dbReference>
<name>A0ABY1JRB2_9BACL</name>
<dbReference type="RefSeq" id="WP_068582377.1">
    <property type="nucleotide sequence ID" value="NZ_FTNK01000003.1"/>
</dbReference>
<evidence type="ECO:0000256" key="1">
    <source>
        <dbReference type="ARBA" id="ARBA00022553"/>
    </source>
</evidence>
<gene>
    <name evidence="10" type="ORF">SAMN05421578_103168</name>
</gene>
<dbReference type="CDD" id="cd00383">
    <property type="entry name" value="trans_reg_C"/>
    <property type="match status" value="1"/>
</dbReference>
<keyword evidence="3" id="KW-0805">Transcription regulation</keyword>
<dbReference type="Gene3D" id="3.40.50.2300">
    <property type="match status" value="1"/>
</dbReference>
<dbReference type="InterPro" id="IPR039420">
    <property type="entry name" value="WalR-like"/>
</dbReference>
<evidence type="ECO:0000313" key="10">
    <source>
        <dbReference type="EMBL" id="SIQ64840.1"/>
    </source>
</evidence>